<keyword evidence="3" id="KW-0443">Lipid metabolism</keyword>
<evidence type="ECO:0000256" key="2">
    <source>
        <dbReference type="ARBA" id="ARBA00022963"/>
    </source>
</evidence>
<gene>
    <name evidence="4" type="ORF">TCEB3V08_LOCUS7702</name>
</gene>
<proteinExistence type="predicted"/>
<dbReference type="EMBL" id="OC319282">
    <property type="protein sequence ID" value="CAD7404851.1"/>
    <property type="molecule type" value="Genomic_DNA"/>
</dbReference>
<dbReference type="GO" id="GO:0019369">
    <property type="term" value="P:arachidonate metabolic process"/>
    <property type="evidence" value="ECO:0007669"/>
    <property type="project" value="TreeGrafter"/>
</dbReference>
<evidence type="ECO:0000256" key="1">
    <source>
        <dbReference type="ARBA" id="ARBA00022801"/>
    </source>
</evidence>
<dbReference type="InterPro" id="IPR052214">
    <property type="entry name" value="DAG_Lipase-Related"/>
</dbReference>
<protein>
    <submittedName>
        <fullName evidence="4">Uncharacterized protein</fullName>
    </submittedName>
</protein>
<dbReference type="AlphaFoldDB" id="A0A7R9H105"/>
<keyword evidence="1" id="KW-0378">Hydrolase</keyword>
<name>A0A7R9H105_TIMCR</name>
<organism evidence="4">
    <name type="scientific">Timema cristinae</name>
    <name type="common">Walking stick</name>
    <dbReference type="NCBI Taxonomy" id="61476"/>
    <lineage>
        <taxon>Eukaryota</taxon>
        <taxon>Metazoa</taxon>
        <taxon>Ecdysozoa</taxon>
        <taxon>Arthropoda</taxon>
        <taxon>Hexapoda</taxon>
        <taxon>Insecta</taxon>
        <taxon>Pterygota</taxon>
        <taxon>Neoptera</taxon>
        <taxon>Polyneoptera</taxon>
        <taxon>Phasmatodea</taxon>
        <taxon>Timematodea</taxon>
        <taxon>Timematoidea</taxon>
        <taxon>Timematidae</taxon>
        <taxon>Timema</taxon>
    </lineage>
</organism>
<evidence type="ECO:0000313" key="4">
    <source>
        <dbReference type="EMBL" id="CAD7404851.1"/>
    </source>
</evidence>
<dbReference type="GO" id="GO:0004465">
    <property type="term" value="F:lipoprotein lipase activity"/>
    <property type="evidence" value="ECO:0007669"/>
    <property type="project" value="TreeGrafter"/>
</dbReference>
<dbReference type="GO" id="GO:0032590">
    <property type="term" value="C:dendrite membrane"/>
    <property type="evidence" value="ECO:0007669"/>
    <property type="project" value="TreeGrafter"/>
</dbReference>
<keyword evidence="2" id="KW-0442">Lipid degradation</keyword>
<dbReference type="GO" id="GO:0005737">
    <property type="term" value="C:cytoplasm"/>
    <property type="evidence" value="ECO:0007669"/>
    <property type="project" value="TreeGrafter"/>
</dbReference>
<reference evidence="4" key="1">
    <citation type="submission" date="2020-11" db="EMBL/GenBank/DDBJ databases">
        <authorList>
            <person name="Tran Van P."/>
        </authorList>
    </citation>
    <scope>NUCLEOTIDE SEQUENCE</scope>
</reference>
<dbReference type="GO" id="GO:0045211">
    <property type="term" value="C:postsynaptic membrane"/>
    <property type="evidence" value="ECO:0007669"/>
    <property type="project" value="TreeGrafter"/>
</dbReference>
<dbReference type="PANTHER" id="PTHR45792">
    <property type="entry name" value="DIACYLGLYCEROL LIPASE HOMOLOG-RELATED"/>
    <property type="match status" value="1"/>
</dbReference>
<evidence type="ECO:0000256" key="3">
    <source>
        <dbReference type="ARBA" id="ARBA00023098"/>
    </source>
</evidence>
<sequence length="211" mass="23790">MGILGVFDMTNNSDNLFLGQVLKKHEPVYQAVWANNTDFDEVLISPVMIQDHMPDNVLQALNKSRPPVSWCVVDPFDLFPRHGHQTNRGRLQTLATFIRSRRPVQEYECSSCNAAGPTRAFLDPSIGTCCRCIIHSLFITSLHSSTWCEQAGYKSHAIPADTTSQAWIFSFFASYAMTAESMAVIFLRDVITASMERYVITTIKRMTTCKL</sequence>
<dbReference type="PANTHER" id="PTHR45792:SF8">
    <property type="entry name" value="DIACYLGLYCEROL LIPASE-ALPHA"/>
    <property type="match status" value="1"/>
</dbReference>
<dbReference type="GO" id="GO:0046340">
    <property type="term" value="P:diacylglycerol catabolic process"/>
    <property type="evidence" value="ECO:0007669"/>
    <property type="project" value="TreeGrafter"/>
</dbReference>
<accession>A0A7R9H105</accession>